<dbReference type="Gene3D" id="2.40.420.20">
    <property type="match status" value="1"/>
</dbReference>
<feature type="domain" description="Multidrug resistance protein MdtA-like C-terminal permuted SH3" evidence="3">
    <location>
        <begin position="277"/>
        <end position="330"/>
    </location>
</feature>
<comment type="caution">
    <text evidence="4">The sequence shown here is derived from an EMBL/GenBank/DDBJ whole genome shotgun (WGS) entry which is preliminary data.</text>
</comment>
<gene>
    <name evidence="4" type="ORF">AB2L27_07480</name>
</gene>
<dbReference type="InterPro" id="IPR058627">
    <property type="entry name" value="MdtA-like_C"/>
</dbReference>
<feature type="region of interest" description="Disordered" evidence="1">
    <location>
        <begin position="212"/>
        <end position="236"/>
    </location>
</feature>
<feature type="transmembrane region" description="Helical" evidence="2">
    <location>
        <begin position="7"/>
        <end position="29"/>
    </location>
</feature>
<evidence type="ECO:0000256" key="2">
    <source>
        <dbReference type="SAM" id="Phobius"/>
    </source>
</evidence>
<proteinExistence type="predicted"/>
<dbReference type="Pfam" id="PF25967">
    <property type="entry name" value="RND-MFP_C"/>
    <property type="match status" value="1"/>
</dbReference>
<evidence type="ECO:0000313" key="5">
    <source>
        <dbReference type="Proteomes" id="UP001565927"/>
    </source>
</evidence>
<accession>A0ABV4GZ64</accession>
<dbReference type="PANTHER" id="PTHR30469:SF33">
    <property type="entry name" value="SLR1207 PROTEIN"/>
    <property type="match status" value="1"/>
</dbReference>
<dbReference type="Gene3D" id="2.40.50.100">
    <property type="match status" value="1"/>
</dbReference>
<evidence type="ECO:0000313" key="4">
    <source>
        <dbReference type="EMBL" id="MEZ0164603.1"/>
    </source>
</evidence>
<organism evidence="4 5">
    <name type="scientific">Kineococcus halophytocola</name>
    <dbReference type="NCBI Taxonomy" id="3234027"/>
    <lineage>
        <taxon>Bacteria</taxon>
        <taxon>Bacillati</taxon>
        <taxon>Actinomycetota</taxon>
        <taxon>Actinomycetes</taxon>
        <taxon>Kineosporiales</taxon>
        <taxon>Kineosporiaceae</taxon>
        <taxon>Kineococcus</taxon>
    </lineage>
</organism>
<dbReference type="EMBL" id="JBGFTU010000007">
    <property type="protein sequence ID" value="MEZ0164603.1"/>
    <property type="molecule type" value="Genomic_DNA"/>
</dbReference>
<keyword evidence="5" id="KW-1185">Reference proteome</keyword>
<name>A0ABV4GZ64_9ACTN</name>
<protein>
    <recommendedName>
        <fullName evidence="3">Multidrug resistance protein MdtA-like C-terminal permuted SH3 domain-containing protein</fullName>
    </recommendedName>
</protein>
<keyword evidence="2" id="KW-0812">Transmembrane</keyword>
<sequence length="351" mass="34297">MGVVRTVVFPALRLVVWALIAIALLWIAFVRTGERDAGAAASPSAVVDPPATAIVRGDVVNTVDLQGTIAADPATTVKATAAGQVGRVRAEVGQAVEKGTPLFTVVVTVEPPATSTATGTAGDPAATGGAPAATTKTVTVTSTVAGTLATLDVLAGQDVTVGQAVATVSPGTLTVSAPLTQAQQYRLLTPPTSAQVTVPGGPGTFECTGLRTGTPPAGGESGSGGGGGGTDPYTGMPADPSSAMTGANVTCAVPDGVQVFAGLSAAVEVTAGQASGVLLAPVTAVRGTVGTGTVWTVAEDGSTTETPVTLGLTDGENVEITGGLDEGRQVLQFVPGTDTPTDPGGMYGMGY</sequence>
<reference evidence="4 5" key="1">
    <citation type="submission" date="2024-07" db="EMBL/GenBank/DDBJ databases">
        <authorList>
            <person name="Thanompreechachai J."/>
            <person name="Duangmal K."/>
        </authorList>
    </citation>
    <scope>NUCLEOTIDE SEQUENCE [LARGE SCALE GENOMIC DNA]</scope>
    <source>
        <strain evidence="4 5">LSe6-4</strain>
    </source>
</reference>
<feature type="compositionally biased region" description="Gly residues" evidence="1">
    <location>
        <begin position="219"/>
        <end position="230"/>
    </location>
</feature>
<evidence type="ECO:0000256" key="1">
    <source>
        <dbReference type="SAM" id="MobiDB-lite"/>
    </source>
</evidence>
<keyword evidence="2" id="KW-1133">Transmembrane helix</keyword>
<keyword evidence="2" id="KW-0472">Membrane</keyword>
<evidence type="ECO:0000259" key="3">
    <source>
        <dbReference type="Pfam" id="PF25967"/>
    </source>
</evidence>
<dbReference type="Proteomes" id="UP001565927">
    <property type="component" value="Unassembled WGS sequence"/>
</dbReference>
<dbReference type="RefSeq" id="WP_370440851.1">
    <property type="nucleotide sequence ID" value="NZ_JBGFTU010000007.1"/>
</dbReference>
<dbReference type="PANTHER" id="PTHR30469">
    <property type="entry name" value="MULTIDRUG RESISTANCE PROTEIN MDTA"/>
    <property type="match status" value="1"/>
</dbReference>